<dbReference type="PANTHER" id="PTHR43396:SF3">
    <property type="entry name" value="FLAVOHEMOPROTEIN"/>
    <property type="match status" value="1"/>
</dbReference>
<evidence type="ECO:0000259" key="6">
    <source>
        <dbReference type="Pfam" id="PF00042"/>
    </source>
</evidence>
<dbReference type="GO" id="GO:0005344">
    <property type="term" value="F:oxygen carrier activity"/>
    <property type="evidence" value="ECO:0007669"/>
    <property type="project" value="UniProtKB-KW"/>
</dbReference>
<accession>A0A7S1TB79</accession>
<dbReference type="GO" id="GO:0046210">
    <property type="term" value="P:nitric oxide catabolic process"/>
    <property type="evidence" value="ECO:0007669"/>
    <property type="project" value="TreeGrafter"/>
</dbReference>
<feature type="region of interest" description="Disordered" evidence="5">
    <location>
        <begin position="1"/>
        <end position="25"/>
    </location>
</feature>
<dbReference type="InterPro" id="IPR000971">
    <property type="entry name" value="Globin"/>
</dbReference>
<dbReference type="Gene3D" id="1.10.490.10">
    <property type="entry name" value="Globins"/>
    <property type="match status" value="1"/>
</dbReference>
<protein>
    <recommendedName>
        <fullName evidence="6">Globin domain-containing protein</fullName>
    </recommendedName>
</protein>
<evidence type="ECO:0000313" key="7">
    <source>
        <dbReference type="EMBL" id="CAD9231305.1"/>
    </source>
</evidence>
<evidence type="ECO:0000256" key="3">
    <source>
        <dbReference type="ARBA" id="ARBA00023004"/>
    </source>
</evidence>
<gene>
    <name evidence="7" type="ORF">CCAE0312_LOCUS3361</name>
</gene>
<dbReference type="GO" id="GO:0071500">
    <property type="term" value="P:cellular response to nitrosative stress"/>
    <property type="evidence" value="ECO:0007669"/>
    <property type="project" value="TreeGrafter"/>
</dbReference>
<dbReference type="AlphaFoldDB" id="A0A7S1TB79"/>
<feature type="domain" description="Globin" evidence="6">
    <location>
        <begin position="42"/>
        <end position="124"/>
    </location>
</feature>
<name>A0A7S1TB79_9RHOD</name>
<reference evidence="7" key="1">
    <citation type="submission" date="2021-01" db="EMBL/GenBank/DDBJ databases">
        <authorList>
            <person name="Corre E."/>
            <person name="Pelletier E."/>
            <person name="Niang G."/>
            <person name="Scheremetjew M."/>
            <person name="Finn R."/>
            <person name="Kale V."/>
            <person name="Holt S."/>
            <person name="Cochrane G."/>
            <person name="Meng A."/>
            <person name="Brown T."/>
            <person name="Cohen L."/>
        </authorList>
    </citation>
    <scope>NUCLEOTIDE SEQUENCE</scope>
    <source>
        <strain evidence="7">SAG 36.94</strain>
    </source>
</reference>
<evidence type="ECO:0000256" key="5">
    <source>
        <dbReference type="SAM" id="MobiDB-lite"/>
    </source>
</evidence>
<evidence type="ECO:0000256" key="2">
    <source>
        <dbReference type="ARBA" id="ARBA00022723"/>
    </source>
</evidence>
<dbReference type="GO" id="GO:0020037">
    <property type="term" value="F:heme binding"/>
    <property type="evidence" value="ECO:0007669"/>
    <property type="project" value="InterPro"/>
</dbReference>
<sequence>MRDNPSKAMVMKQSEDPDTLSHHSSSSICPFSGSLDSAQRPSLQATKLANSIMNFCTHIDDLDKFESAVDRITRTHVMRGIHQEHYPHLQRALLQSIKDIGGAQAKDHVLVAFEKSFTVLSDVLIGRELQMRKTLKKQTGGWEGFRPFTIIDRQDAKEGGGKMYITMESEDRAPVIKFSEGQDVCIRWDDPEHGLIVKRFRLHQVLKPFNPHYCYTVVVSRSLSKAAVGATELLLEYGQIGYELAVSPPVDLHARVDMGHQSWLQRMFGH</sequence>
<evidence type="ECO:0000256" key="1">
    <source>
        <dbReference type="ARBA" id="ARBA00022617"/>
    </source>
</evidence>
<keyword evidence="4" id="KW-0813">Transport</keyword>
<keyword evidence="2" id="KW-0479">Metal-binding</keyword>
<keyword evidence="1 4" id="KW-0349">Heme</keyword>
<dbReference type="SUPFAM" id="SSF46458">
    <property type="entry name" value="Globin-like"/>
    <property type="match status" value="1"/>
</dbReference>
<keyword evidence="3" id="KW-0408">Iron</keyword>
<dbReference type="GO" id="GO:0019825">
    <property type="term" value="F:oxygen binding"/>
    <property type="evidence" value="ECO:0007669"/>
    <property type="project" value="InterPro"/>
</dbReference>
<dbReference type="InterPro" id="IPR009050">
    <property type="entry name" value="Globin-like_sf"/>
</dbReference>
<dbReference type="GO" id="GO:0071949">
    <property type="term" value="F:FAD binding"/>
    <property type="evidence" value="ECO:0007669"/>
    <property type="project" value="TreeGrafter"/>
</dbReference>
<dbReference type="EMBL" id="HBGH01006380">
    <property type="protein sequence ID" value="CAD9231305.1"/>
    <property type="molecule type" value="Transcribed_RNA"/>
</dbReference>
<proteinExistence type="inferred from homology"/>
<dbReference type="Pfam" id="PF00042">
    <property type="entry name" value="Globin"/>
    <property type="match status" value="1"/>
</dbReference>
<dbReference type="GO" id="GO:0046872">
    <property type="term" value="F:metal ion binding"/>
    <property type="evidence" value="ECO:0007669"/>
    <property type="project" value="UniProtKB-KW"/>
</dbReference>
<evidence type="ECO:0000256" key="4">
    <source>
        <dbReference type="RuleBase" id="RU000356"/>
    </source>
</evidence>
<organism evidence="7">
    <name type="scientific">Compsopogon caeruleus</name>
    <dbReference type="NCBI Taxonomy" id="31354"/>
    <lineage>
        <taxon>Eukaryota</taxon>
        <taxon>Rhodophyta</taxon>
        <taxon>Compsopogonophyceae</taxon>
        <taxon>Compsopogonales</taxon>
        <taxon>Compsopogonaceae</taxon>
        <taxon>Compsopogon</taxon>
    </lineage>
</organism>
<dbReference type="InterPro" id="IPR012292">
    <property type="entry name" value="Globin/Proto"/>
</dbReference>
<keyword evidence="4" id="KW-0561">Oxygen transport</keyword>
<dbReference type="GO" id="GO:0008941">
    <property type="term" value="F:nitric oxide dioxygenase NAD(P)H activity"/>
    <property type="evidence" value="ECO:0007669"/>
    <property type="project" value="TreeGrafter"/>
</dbReference>
<comment type="similarity">
    <text evidence="4">Belongs to the globin family.</text>
</comment>
<dbReference type="PANTHER" id="PTHR43396">
    <property type="entry name" value="FLAVOHEMOPROTEIN"/>
    <property type="match status" value="1"/>
</dbReference>